<gene>
    <name evidence="6" type="ORF">PQG83_13035</name>
</gene>
<dbReference type="KEGG" id="nneo:PQG83_13035"/>
<feature type="coiled-coil region" evidence="2">
    <location>
        <begin position="107"/>
        <end position="172"/>
    </location>
</feature>
<dbReference type="SUPFAM" id="SSF111369">
    <property type="entry name" value="HlyD-like secretion proteins"/>
    <property type="match status" value="1"/>
</dbReference>
<dbReference type="GO" id="GO:1990281">
    <property type="term" value="C:efflux pump complex"/>
    <property type="evidence" value="ECO:0007669"/>
    <property type="project" value="TreeGrafter"/>
</dbReference>
<comment type="similarity">
    <text evidence="1">Belongs to the membrane fusion protein (MFP) (TC 8.A.1) family.</text>
</comment>
<keyword evidence="3" id="KW-0732">Signal</keyword>
<dbReference type="PANTHER" id="PTHR30469">
    <property type="entry name" value="MULTIDRUG RESISTANCE PROTEIN MDTA"/>
    <property type="match status" value="1"/>
</dbReference>
<organism evidence="6 7">
    <name type="scientific">Candidatus Nitrospira neomarina</name>
    <dbReference type="NCBI Taxonomy" id="3020899"/>
    <lineage>
        <taxon>Bacteria</taxon>
        <taxon>Pseudomonadati</taxon>
        <taxon>Nitrospirota</taxon>
        <taxon>Nitrospiria</taxon>
        <taxon>Nitrospirales</taxon>
        <taxon>Nitrospiraceae</taxon>
        <taxon>Nitrospira</taxon>
    </lineage>
</organism>
<dbReference type="InterPro" id="IPR058792">
    <property type="entry name" value="Beta-barrel_RND_2"/>
</dbReference>
<evidence type="ECO:0000313" key="7">
    <source>
        <dbReference type="Proteomes" id="UP001302494"/>
    </source>
</evidence>
<dbReference type="Proteomes" id="UP001302494">
    <property type="component" value="Chromosome"/>
</dbReference>
<dbReference type="RefSeq" id="WP_312741763.1">
    <property type="nucleotide sequence ID" value="NZ_CP116968.1"/>
</dbReference>
<dbReference type="PROSITE" id="PS51257">
    <property type="entry name" value="PROKAR_LIPOPROTEIN"/>
    <property type="match status" value="1"/>
</dbReference>
<evidence type="ECO:0000256" key="3">
    <source>
        <dbReference type="SAM" id="SignalP"/>
    </source>
</evidence>
<feature type="domain" description="Multidrug resistance protein MdtA-like barrel-sandwich hybrid" evidence="4">
    <location>
        <begin position="70"/>
        <end position="202"/>
    </location>
</feature>
<name>A0AA96GGA3_9BACT</name>
<dbReference type="Gene3D" id="2.40.420.20">
    <property type="match status" value="1"/>
</dbReference>
<evidence type="ECO:0000259" key="5">
    <source>
        <dbReference type="Pfam" id="PF25954"/>
    </source>
</evidence>
<protein>
    <submittedName>
        <fullName evidence="6">Efflux RND transporter periplasmic adaptor subunit</fullName>
    </submittedName>
</protein>
<evidence type="ECO:0000313" key="6">
    <source>
        <dbReference type="EMBL" id="WNM60682.1"/>
    </source>
</evidence>
<proteinExistence type="inferred from homology"/>
<feature type="chain" id="PRO_5041661700" evidence="3">
    <location>
        <begin position="22"/>
        <end position="368"/>
    </location>
</feature>
<dbReference type="GO" id="GO:0015562">
    <property type="term" value="F:efflux transmembrane transporter activity"/>
    <property type="evidence" value="ECO:0007669"/>
    <property type="project" value="TreeGrafter"/>
</dbReference>
<dbReference type="NCBIfam" id="TIGR01730">
    <property type="entry name" value="RND_mfp"/>
    <property type="match status" value="1"/>
</dbReference>
<accession>A0AA96GGA3</accession>
<evidence type="ECO:0000259" key="4">
    <source>
        <dbReference type="Pfam" id="PF25917"/>
    </source>
</evidence>
<keyword evidence="2" id="KW-0175">Coiled coil</keyword>
<feature type="domain" description="CusB-like beta-barrel" evidence="5">
    <location>
        <begin position="214"/>
        <end position="286"/>
    </location>
</feature>
<dbReference type="Pfam" id="PF25917">
    <property type="entry name" value="BSH_RND"/>
    <property type="match status" value="1"/>
</dbReference>
<sequence>MTYLSKSSICLVFAMILAVQGLQGCSEQEAAQPPTGRPPSPVKVVTVSSKQVQRSVSLVGTAEPRKRSLVASEVAGLVKAFPGKEGQFAKQGQMLASLRTDTLDIRLDSAVASHREAKARYDQAQKDLERIKMLFAKELVTQKEMDDAVVEESALEKRLIQLEAEIRLVRDQINKSRIMAPFPGWITKEYTEIGQWVEEGGPVVELVDLAKVEVQVPLPEEYVRDVRVGDSVIAEFDALPGREVEGTVYSVVAQADRSARTFPVKVVLANPDLRIKSGMVARVKLAVGAPYQAVVIPKDALVLKGGKEFAFIVANNTVTQVAVIPVAHFEDVVEVQGAIEEGMQIVVEGNERLLPGQSVRILEEPVKT</sequence>
<dbReference type="PANTHER" id="PTHR30469:SF15">
    <property type="entry name" value="HLYD FAMILY OF SECRETION PROTEINS"/>
    <property type="match status" value="1"/>
</dbReference>
<dbReference type="AlphaFoldDB" id="A0AA96GGA3"/>
<dbReference type="Gene3D" id="1.10.287.470">
    <property type="entry name" value="Helix hairpin bin"/>
    <property type="match status" value="1"/>
</dbReference>
<keyword evidence="7" id="KW-1185">Reference proteome</keyword>
<evidence type="ECO:0000256" key="2">
    <source>
        <dbReference type="SAM" id="Coils"/>
    </source>
</evidence>
<dbReference type="Pfam" id="PF25954">
    <property type="entry name" value="Beta-barrel_RND_2"/>
    <property type="match status" value="1"/>
</dbReference>
<dbReference type="InterPro" id="IPR006143">
    <property type="entry name" value="RND_pump_MFP"/>
</dbReference>
<reference evidence="6 7" key="1">
    <citation type="submission" date="2023-01" db="EMBL/GenBank/DDBJ databases">
        <title>Cultivation and genomic characterization of new, ubiquitous marine nitrite-oxidizing bacteria from the Nitrospirales.</title>
        <authorList>
            <person name="Mueller A.J."/>
            <person name="Daebeler A."/>
            <person name="Herbold C.W."/>
            <person name="Kirkegaard R.H."/>
            <person name="Daims H."/>
        </authorList>
    </citation>
    <scope>NUCLEOTIDE SEQUENCE [LARGE SCALE GENOMIC DNA]</scope>
    <source>
        <strain evidence="6 7">DK</strain>
    </source>
</reference>
<dbReference type="Gene3D" id="2.40.30.170">
    <property type="match status" value="1"/>
</dbReference>
<evidence type="ECO:0000256" key="1">
    <source>
        <dbReference type="ARBA" id="ARBA00009477"/>
    </source>
</evidence>
<dbReference type="InterPro" id="IPR058625">
    <property type="entry name" value="MdtA-like_BSH"/>
</dbReference>
<dbReference type="FunFam" id="2.40.30.170:FF:000010">
    <property type="entry name" value="Efflux RND transporter periplasmic adaptor subunit"/>
    <property type="match status" value="1"/>
</dbReference>
<dbReference type="EMBL" id="CP116968">
    <property type="protein sequence ID" value="WNM60682.1"/>
    <property type="molecule type" value="Genomic_DNA"/>
</dbReference>
<feature type="signal peptide" evidence="3">
    <location>
        <begin position="1"/>
        <end position="21"/>
    </location>
</feature>
<dbReference type="Gene3D" id="2.40.50.100">
    <property type="match status" value="1"/>
</dbReference>